<dbReference type="AlphaFoldDB" id="A0AAD5HAV4"/>
<dbReference type="RefSeq" id="XP_051441138.1">
    <property type="nucleotide sequence ID" value="XM_051591799.1"/>
</dbReference>
<proteinExistence type="predicted"/>
<keyword evidence="2" id="KW-1185">Reference proteome</keyword>
<organism evidence="1 2">
    <name type="scientific">Umbelopsis ramanniana AG</name>
    <dbReference type="NCBI Taxonomy" id="1314678"/>
    <lineage>
        <taxon>Eukaryota</taxon>
        <taxon>Fungi</taxon>
        <taxon>Fungi incertae sedis</taxon>
        <taxon>Mucoromycota</taxon>
        <taxon>Mucoromycotina</taxon>
        <taxon>Umbelopsidomycetes</taxon>
        <taxon>Umbelopsidales</taxon>
        <taxon>Umbelopsidaceae</taxon>
        <taxon>Umbelopsis</taxon>
    </lineage>
</organism>
<evidence type="ECO:0000313" key="2">
    <source>
        <dbReference type="Proteomes" id="UP001206595"/>
    </source>
</evidence>
<accession>A0AAD5HAV4</accession>
<gene>
    <name evidence="1" type="ORF">K450DRAFT_258183</name>
</gene>
<sequence length="165" mass="18805">MSITAKLPTFSTPFSGGLSQMIPTIPRKRSIHHLLAENSSLLREEPKAKKFKASELLDHPSKGNARPKKSVTFSDDIKEIRFRIRDTPRSLLCDGIDDGVEEDIEDNENDTKYHFIQPVLQNVTLSPQQRTLKRTISFQEFEFDDQFGEELDSQLTSMHLGEVTS</sequence>
<protein>
    <submittedName>
        <fullName evidence="1">Uncharacterized protein</fullName>
    </submittedName>
</protein>
<name>A0AAD5HAV4_UMBRA</name>
<reference evidence="1" key="2">
    <citation type="journal article" date="2022" name="Proc. Natl. Acad. Sci. U.S.A.">
        <title>Diploid-dominant life cycles characterize the early evolution of Fungi.</title>
        <authorList>
            <person name="Amses K.R."/>
            <person name="Simmons D.R."/>
            <person name="Longcore J.E."/>
            <person name="Mondo S.J."/>
            <person name="Seto K."/>
            <person name="Jeronimo G.H."/>
            <person name="Bonds A.E."/>
            <person name="Quandt C.A."/>
            <person name="Davis W.J."/>
            <person name="Chang Y."/>
            <person name="Federici B.A."/>
            <person name="Kuo A."/>
            <person name="LaButti K."/>
            <person name="Pangilinan J."/>
            <person name="Andreopoulos W."/>
            <person name="Tritt A."/>
            <person name="Riley R."/>
            <person name="Hundley H."/>
            <person name="Johnson J."/>
            <person name="Lipzen A."/>
            <person name="Barry K."/>
            <person name="Lang B.F."/>
            <person name="Cuomo C.A."/>
            <person name="Buchler N.E."/>
            <person name="Grigoriev I.V."/>
            <person name="Spatafora J.W."/>
            <person name="Stajich J.E."/>
            <person name="James T.Y."/>
        </authorList>
    </citation>
    <scope>NUCLEOTIDE SEQUENCE</scope>
    <source>
        <strain evidence="1">AG</strain>
    </source>
</reference>
<evidence type="ECO:0000313" key="1">
    <source>
        <dbReference type="EMBL" id="KAI8576134.1"/>
    </source>
</evidence>
<dbReference type="Proteomes" id="UP001206595">
    <property type="component" value="Unassembled WGS sequence"/>
</dbReference>
<comment type="caution">
    <text evidence="1">The sequence shown here is derived from an EMBL/GenBank/DDBJ whole genome shotgun (WGS) entry which is preliminary data.</text>
</comment>
<dbReference type="EMBL" id="MU620961">
    <property type="protein sequence ID" value="KAI8576134.1"/>
    <property type="molecule type" value="Genomic_DNA"/>
</dbReference>
<dbReference type="GeneID" id="75917142"/>
<reference evidence="1" key="1">
    <citation type="submission" date="2021-06" db="EMBL/GenBank/DDBJ databases">
        <authorList>
            <consortium name="DOE Joint Genome Institute"/>
            <person name="Mondo S.J."/>
            <person name="Amses K.R."/>
            <person name="Simmons D.R."/>
            <person name="Longcore J.E."/>
            <person name="Seto K."/>
            <person name="Alves G.H."/>
            <person name="Bonds A.E."/>
            <person name="Quandt C.A."/>
            <person name="Davis W.J."/>
            <person name="Chang Y."/>
            <person name="Letcher P.M."/>
            <person name="Powell M.J."/>
            <person name="Kuo A."/>
            <person name="Labutti K."/>
            <person name="Pangilinan J."/>
            <person name="Andreopoulos W."/>
            <person name="Tritt A."/>
            <person name="Riley R."/>
            <person name="Hundley H."/>
            <person name="Johnson J."/>
            <person name="Lipzen A."/>
            <person name="Barry K."/>
            <person name="Berbee M.L."/>
            <person name="Buchler N.E."/>
            <person name="Grigoriev I.V."/>
            <person name="Spatafora J.W."/>
            <person name="Stajich J.E."/>
            <person name="James T.Y."/>
        </authorList>
    </citation>
    <scope>NUCLEOTIDE SEQUENCE</scope>
    <source>
        <strain evidence="1">AG</strain>
    </source>
</reference>